<dbReference type="Pfam" id="PF25023">
    <property type="entry name" value="TEN_YD-shell"/>
    <property type="match status" value="1"/>
</dbReference>
<feature type="domain" description="Teneurin-like YD-shell" evidence="2">
    <location>
        <begin position="7"/>
        <end position="412"/>
    </location>
</feature>
<accession>A0ABT1G9S5</accession>
<dbReference type="RefSeq" id="WP_253449481.1">
    <property type="nucleotide sequence ID" value="NZ_JALJYF010000002.1"/>
</dbReference>
<dbReference type="NCBIfam" id="TIGR01643">
    <property type="entry name" value="YD_repeat_2x"/>
    <property type="match status" value="3"/>
</dbReference>
<dbReference type="InterPro" id="IPR006530">
    <property type="entry name" value="YD"/>
</dbReference>
<evidence type="ECO:0000313" key="3">
    <source>
        <dbReference type="EMBL" id="MCP1728055.1"/>
    </source>
</evidence>
<evidence type="ECO:0000313" key="4">
    <source>
        <dbReference type="Proteomes" id="UP001523550"/>
    </source>
</evidence>
<dbReference type="PANTHER" id="PTHR32305">
    <property type="match status" value="1"/>
</dbReference>
<proteinExistence type="predicted"/>
<evidence type="ECO:0000256" key="1">
    <source>
        <dbReference type="ARBA" id="ARBA00022737"/>
    </source>
</evidence>
<dbReference type="Gene3D" id="2.180.10.10">
    <property type="entry name" value="RHS repeat-associated core"/>
    <property type="match status" value="1"/>
</dbReference>
<evidence type="ECO:0000259" key="2">
    <source>
        <dbReference type="Pfam" id="PF25023"/>
    </source>
</evidence>
<dbReference type="PANTHER" id="PTHR32305:SF15">
    <property type="entry name" value="PROTEIN RHSA-RELATED"/>
    <property type="match status" value="1"/>
</dbReference>
<comment type="caution">
    <text evidence="3">The sequence shown here is derived from an EMBL/GenBank/DDBJ whole genome shotgun (WGS) entry which is preliminary data.</text>
</comment>
<name>A0ABT1G9S5_9GAMM</name>
<sequence>MEHSYADGRHVSTSTPEGVIEYDYLCGGRVSQITEGSESLSYDWDGNLVTGVHYQGALNASLSYGYNSDFELDSMSYAGSQTSLSYDKDGLLTGIHGFGIDRHAKHGMVTGLSDGVLNSSWQYNDYAESVDVTQSVAGTQFDYELERNSLGRITARTETLPDGSEVHYEYRYDDRQRLTEVIQNGQTVEQYQYDANGNRVQTTSTARDVTNETAQYNLADQLQSRQTTDGEVSYEYDGNGRLSKKHHADGQVTEYSYDSQGRLKSVTTPEHHIKYRHNALGNRVSKSVDGEVVEYYLWQDKTTLLATYDSDGNLKQRFEYIVGHTPSRFTQDGETYYILASHLGSPRAIVDESGEVLREIQYDAYGNVIEDSNPEFSIPFGFAGGLTDEHTGLIRFGYRDYDPRIGRWIARDPVGFAGGDPNLYGYVLGDPVKWIDSFGLTGEYPGSRSPRRVGVVQSVFPAHTAQFSKDPIGGTPEAQTQYAQSVNAFRYTAVIPSDVLYGAAAGGPAITLGARSCAAQAKKIDRNKARRTACALGFAAGCAQGELSNMSDIAAHQQMRHRLERSIRAQPSQTTHQVRN</sequence>
<keyword evidence="4" id="KW-1185">Reference proteome</keyword>
<protein>
    <submittedName>
        <fullName evidence="3">RHS repeat-associated protein</fullName>
    </submittedName>
</protein>
<keyword evidence="1" id="KW-0677">Repeat</keyword>
<organism evidence="3 4">
    <name type="scientific">Natronospira proteinivora</name>
    <dbReference type="NCBI Taxonomy" id="1807133"/>
    <lineage>
        <taxon>Bacteria</taxon>
        <taxon>Pseudomonadati</taxon>
        <taxon>Pseudomonadota</taxon>
        <taxon>Gammaproteobacteria</taxon>
        <taxon>Natronospirales</taxon>
        <taxon>Natronospiraceae</taxon>
        <taxon>Natronospira</taxon>
    </lineage>
</organism>
<gene>
    <name evidence="3" type="ORF">J2T60_002055</name>
</gene>
<reference evidence="3 4" key="1">
    <citation type="submission" date="2022-03" db="EMBL/GenBank/DDBJ databases">
        <title>Genomic Encyclopedia of Type Strains, Phase III (KMG-III): the genomes of soil and plant-associated and newly described type strains.</title>
        <authorList>
            <person name="Whitman W."/>
        </authorList>
    </citation>
    <scope>NUCLEOTIDE SEQUENCE [LARGE SCALE GENOMIC DNA]</scope>
    <source>
        <strain evidence="3 4">BSker1</strain>
    </source>
</reference>
<dbReference type="Proteomes" id="UP001523550">
    <property type="component" value="Unassembled WGS sequence"/>
</dbReference>
<dbReference type="InterPro" id="IPR056823">
    <property type="entry name" value="TEN-like_YD-shell"/>
</dbReference>
<dbReference type="NCBIfam" id="TIGR03696">
    <property type="entry name" value="Rhs_assc_core"/>
    <property type="match status" value="1"/>
</dbReference>
<dbReference type="InterPro" id="IPR022385">
    <property type="entry name" value="Rhs_assc_core"/>
</dbReference>
<dbReference type="EMBL" id="JALJYF010000002">
    <property type="protein sequence ID" value="MCP1728055.1"/>
    <property type="molecule type" value="Genomic_DNA"/>
</dbReference>
<dbReference type="InterPro" id="IPR050708">
    <property type="entry name" value="T6SS_VgrG/RHS"/>
</dbReference>